<sequence>MLKGLVLFKLDDAGKKVYMENWKNHGYGKGGEIVSVTYTKNDAGVFLEGTKKQLKELLQKLNVDTKIWETEETML</sequence>
<evidence type="ECO:0000313" key="1">
    <source>
        <dbReference type="EMBL" id="MBC1487237.1"/>
    </source>
</evidence>
<comment type="caution">
    <text evidence="1">The sequence shown here is derived from an EMBL/GenBank/DDBJ whole genome shotgun (WGS) entry which is preliminary data.</text>
</comment>
<dbReference type="AlphaFoldDB" id="A0A7X0X494"/>
<organism evidence="1 2">
    <name type="scientific">Listeria seeligeri</name>
    <dbReference type="NCBI Taxonomy" id="1640"/>
    <lineage>
        <taxon>Bacteria</taxon>
        <taxon>Bacillati</taxon>
        <taxon>Bacillota</taxon>
        <taxon>Bacilli</taxon>
        <taxon>Bacillales</taxon>
        <taxon>Listeriaceae</taxon>
        <taxon>Listeria</taxon>
    </lineage>
</organism>
<gene>
    <name evidence="1" type="ORF">HB897_13460</name>
</gene>
<dbReference type="Proteomes" id="UP000523362">
    <property type="component" value="Unassembled WGS sequence"/>
</dbReference>
<dbReference type="RefSeq" id="WP_185384127.1">
    <property type="nucleotide sequence ID" value="NZ_JAARRG010000013.1"/>
</dbReference>
<name>A0A7X0X494_LISSE</name>
<proteinExistence type="predicted"/>
<dbReference type="EMBL" id="JAARRG010000013">
    <property type="protein sequence ID" value="MBC1487237.1"/>
    <property type="molecule type" value="Genomic_DNA"/>
</dbReference>
<reference evidence="1 2" key="1">
    <citation type="submission" date="2020-03" db="EMBL/GenBank/DDBJ databases">
        <title>Soil Listeria distribution.</title>
        <authorList>
            <person name="Liao J."/>
            <person name="Wiedmann M."/>
        </authorList>
    </citation>
    <scope>NUCLEOTIDE SEQUENCE [LARGE SCALE GENOMIC DNA]</scope>
    <source>
        <strain evidence="1 2">FSL L7-1560</strain>
    </source>
</reference>
<evidence type="ECO:0000313" key="2">
    <source>
        <dbReference type="Proteomes" id="UP000523362"/>
    </source>
</evidence>
<protein>
    <submittedName>
        <fullName evidence="1">Uncharacterized protein</fullName>
    </submittedName>
</protein>
<accession>A0A7X0X494</accession>